<accession>A0ACC0R895</accession>
<reference evidence="1" key="1">
    <citation type="submission" date="2022-06" db="EMBL/GenBank/DDBJ databases">
        <title>Fusarium solani species complex genomes reveal bases of compartmentalisation and animal pathogenesis.</title>
        <authorList>
            <person name="Tsai I.J."/>
        </authorList>
    </citation>
    <scope>NUCLEOTIDE SEQUENCE</scope>
    <source>
        <strain evidence="1">Fu6.1</strain>
    </source>
</reference>
<evidence type="ECO:0000313" key="1">
    <source>
        <dbReference type="EMBL" id="KAI8675852.1"/>
    </source>
</evidence>
<proteinExistence type="predicted"/>
<organism evidence="1 2">
    <name type="scientific">Fusarium keratoplasticum</name>
    <dbReference type="NCBI Taxonomy" id="1328300"/>
    <lineage>
        <taxon>Eukaryota</taxon>
        <taxon>Fungi</taxon>
        <taxon>Dikarya</taxon>
        <taxon>Ascomycota</taxon>
        <taxon>Pezizomycotina</taxon>
        <taxon>Sordariomycetes</taxon>
        <taxon>Hypocreomycetidae</taxon>
        <taxon>Hypocreales</taxon>
        <taxon>Nectriaceae</taxon>
        <taxon>Fusarium</taxon>
        <taxon>Fusarium solani species complex</taxon>
    </lineage>
</organism>
<comment type="caution">
    <text evidence="1">The sequence shown here is derived from an EMBL/GenBank/DDBJ whole genome shotgun (WGS) entry which is preliminary data.</text>
</comment>
<sequence>MLSEKPLGPEADTSLPTTDKRPSSFNTSITDVANSNNYDEGEEHVHDEVLQLARRLTTQSQRGGALPSLFPLPQEGPLDPNSPQFNAKQWAKAFFKARTESLEGNTPRTTGVAFKDLSVYGFGSDTDFQKTVGNVVLEAGTMVKKLFRSKLLRGKQQRVDILHDLEGVVHSGEMLCVLGPPGSGCSTFLKTIAGDTHGFHIEESSCLNYQGIHPDQIKTAFRGEAIYTAEVDHHFPQLSVGETLSFAAAARCPKTIPSGVTRSEYIEHLRDVTMAMFGISHTKNTRVGNDFIRGVSGGERKRVTIAEASLSYSPLQCWDNSTRGLDSANAVEFCRTLRTQADVMGCTSCVAIYQAPQDAYDVFEKVLVLYKGRQIFFGKADRAKGYFEELGFVCSDQQTTADFLTSMTSPSERIVRPGWEDKTPRSPEEFSQAWKQSRDRALLLEEIEDYVERHPFHGEHYDKFLESRRMDQSSAQRAKSPFTLSYLQQIRLTMRRSFVLLRTDPSLLITMLVTNFLQAIIVSSIFYNLPDTTDSFQQRGVLLFFLILMNAFASILEIINLYAKRKIIEKHARYALYHPSAEALSSIVVDLPYKVVNCIFTNIALYFMGNLRREPGAFFFFLLLIFTTTLTMSMLFRLIGSVTKSIDQAMAPSAIILLGLILYTGFTIPIQYMRSWISWSRWANPLFYGLESIMLNEFTGRDFPCSAYIPFGPAYDDVSSGGRACSAQGSIPGQDTVSGTAFVKIAYGYDTAHKWRNFGVMIAFMILYMVLHLIAAEYVASERSKGEVLVYVRKAMKHLKKPVEDIESGQVTSSHQQTHDGFTSGTEVEKQTSVFHWKDICYDIKIKGEPRRILDRVDGWVKPGTLTALMGSSGAGKTTLLDVLASRVTMGIVTGDMLVNGKLRDESFQRKTGYVQQQDLHLHTSTVREALAFSALLRQPSHYSRQEKLDYVDVVIGLLSMEEYADAVIGVPGEGLNVEQRKRLTIGVELAARPQLLLFFDEPTSGLDSQTSWSICNLMEKLTKSGQAILCTIHQPSAMLFQRFDRLLLLSKGQTIYFGDIGKDANILVDYFTRNGAHDLPDRSNPAEYMLEVIGAAPGATTEIDWPTVWRSSPEYQLVQEELGRLASSATSGQPREDASMFKEFAASAVEQHTQVTKRVFQQYWRSPTYIYSKLLLALGSSLFIGLSFLDGDNTQRGLLNQMFGVFIFLSVFPQLVNQIMPVFAAQRTMYEARERPSKAYSWKAFMSANIVVELTWNSLMSVFCYVCWYYPIGLYKNAEWTDSVHSRGITMFLHLWIFFMFSSTFANMMIAGIPTPDMAGGAMNLLLIMMFTFCGVLAGPDALPGFWIFMYRINPFTYIIESFLGTSLGNAPMYCESNEFVHFTAPDGTTCGEYASDFLAQAGGYLADSNTTDCQYCAMSETNTFLASVNVSFGHRWRDFGFMWVYCIFNIAMAFVFYWLARVPKNKKAKKELVLRRLAVLASPYAGKSIGLSKSPSVRISGLILASQGACTWHANTEQPLANPRYPDAHFAKPLNFQYRPYNCRAGLLGLRSISFALPTSKNVKILWIGFGSSFIIRLVIPDAQYQQAPTLSPELRYSCPPVWIPLRNQVRATMSWRALVARLERPQPIDRDLTTILERIQQVEEKCSQLAAAGISPQVATDRESIGLACEGLRRYHGPFPASSGQSPSVKSTVSSAPSRTEADAIGEASEASWTNCLNIPTSPSALLKQVLDNVLSVKRQGLGDKIAHLDDHVRPELARACVHNFCEHYQIDTFPGFINTKLMYLMPDIVDMPEISVDPASLVLYYCVLYHGSLMISDETRRQEGTLEQKIYICCLRAIPAWEGQAVKTKTDLIAAILLTRAALQQCDFEFSWRMYKLVCQCVQTLNMHKIDQSFPGILMSPELLSDGADHHRKGLWGLVLVELFFRLLHDKPATMTANLTEWRVNLPWLNSDPGLTEHVVPTLTFLVKSRLTFLLLRFFDIFSEDTQDKNSVVNSVEGLCGEIEDLFEEWSLRDSLTKHEDNSAYWWMLYDLMITGYSSVMVMIYKIATLKSDRSGTLCTADDVPVTPLSVNTARRILDLARLSLGRYPSPATASYEFGAFRCYVAYGCMVNHLSSSDPTELDSTAAKDMKLLEQVAHSMSLIAETDQDLLPLARTLHDLNEGVQASWEEKTVENDGMAGEEGSQD</sequence>
<gene>
    <name evidence="1" type="ORF">NCS57_00487900</name>
</gene>
<keyword evidence="2" id="KW-1185">Reference proteome</keyword>
<evidence type="ECO:0000313" key="2">
    <source>
        <dbReference type="Proteomes" id="UP001065298"/>
    </source>
</evidence>
<dbReference type="EMBL" id="CM046505">
    <property type="protein sequence ID" value="KAI8675852.1"/>
    <property type="molecule type" value="Genomic_DNA"/>
</dbReference>
<protein>
    <submittedName>
        <fullName evidence="1">Uncharacterized protein</fullName>
    </submittedName>
</protein>
<dbReference type="Proteomes" id="UP001065298">
    <property type="component" value="Chromosome 3"/>
</dbReference>
<name>A0ACC0R895_9HYPO</name>